<keyword evidence="1" id="KW-0238">DNA-binding</keyword>
<protein>
    <submittedName>
        <fullName evidence="1">Com family DNA-binding transcriptional regulator</fullName>
    </submittedName>
</protein>
<keyword evidence="2" id="KW-1185">Reference proteome</keyword>
<evidence type="ECO:0000313" key="1">
    <source>
        <dbReference type="EMBL" id="MBC2834054.1"/>
    </source>
</evidence>
<accession>A0A842I4I7</accession>
<organism evidence="1 2">
    <name type="scientific">Paragemmobacter straminiformis</name>
    <dbReference type="NCBI Taxonomy" id="2045119"/>
    <lineage>
        <taxon>Bacteria</taxon>
        <taxon>Pseudomonadati</taxon>
        <taxon>Pseudomonadota</taxon>
        <taxon>Alphaproteobacteria</taxon>
        <taxon>Rhodobacterales</taxon>
        <taxon>Paracoccaceae</taxon>
        <taxon>Paragemmobacter</taxon>
    </lineage>
</organism>
<dbReference type="AlphaFoldDB" id="A0A842I4I7"/>
<reference evidence="1 2" key="1">
    <citation type="journal article" date="2017" name="Int. J. Syst. Evol. Microbiol.">
        <title>Gemmobacter straminiformis sp. nov., isolated from an artificial fountain.</title>
        <authorList>
            <person name="Kang J.Y."/>
            <person name="Kim M.J."/>
            <person name="Chun J."/>
            <person name="Son K.P."/>
            <person name="Jahng K.Y."/>
        </authorList>
    </citation>
    <scope>NUCLEOTIDE SEQUENCE [LARGE SCALE GENOMIC DNA]</scope>
    <source>
        <strain evidence="1 2">CAM-8</strain>
    </source>
</reference>
<sequence>MNKPLTDVRCCDCGRLLFKMEDGALRGALSIKCPRCRAYNSLRPASPVPDRPERAGKDLLCGCSSHPTT</sequence>
<dbReference type="RefSeq" id="WP_185795684.1">
    <property type="nucleotide sequence ID" value="NZ_JACLQD010000001.1"/>
</dbReference>
<dbReference type="EMBL" id="JACLQD010000001">
    <property type="protein sequence ID" value="MBC2834054.1"/>
    <property type="molecule type" value="Genomic_DNA"/>
</dbReference>
<dbReference type="Pfam" id="PF10122">
    <property type="entry name" value="Zn_ribbon_Com"/>
    <property type="match status" value="1"/>
</dbReference>
<gene>
    <name evidence="1" type="ORF">H7F16_00950</name>
</gene>
<evidence type="ECO:0000313" key="2">
    <source>
        <dbReference type="Proteomes" id="UP000555411"/>
    </source>
</evidence>
<dbReference type="InterPro" id="IPR019294">
    <property type="entry name" value="Translation_reg_Com"/>
</dbReference>
<comment type="caution">
    <text evidence="1">The sequence shown here is derived from an EMBL/GenBank/DDBJ whole genome shotgun (WGS) entry which is preliminary data.</text>
</comment>
<name>A0A842I4I7_9RHOB</name>
<dbReference type="Proteomes" id="UP000555411">
    <property type="component" value="Unassembled WGS sequence"/>
</dbReference>
<dbReference type="GO" id="GO:0003677">
    <property type="term" value="F:DNA binding"/>
    <property type="evidence" value="ECO:0007669"/>
    <property type="project" value="UniProtKB-KW"/>
</dbReference>
<proteinExistence type="predicted"/>